<proteinExistence type="inferred from homology"/>
<gene>
    <name evidence="6" type="ORF">L195_g035510</name>
</gene>
<dbReference type="InterPro" id="IPR035513">
    <property type="entry name" value="Invertase/methylesterase_inhib"/>
</dbReference>
<dbReference type="CDD" id="cd15797">
    <property type="entry name" value="PMEI"/>
    <property type="match status" value="1"/>
</dbReference>
<dbReference type="EMBL" id="ASHM01036139">
    <property type="protein sequence ID" value="PNX79524.1"/>
    <property type="molecule type" value="Genomic_DNA"/>
</dbReference>
<sequence length="176" mass="19087">MARFSSLVIVFLLCVVSSYATNDVDVQAICKKATKPSFCLKLLNSTPESAREDLVCLASYTIGVLSTDVSNTISLITKLIAQSVSYPKKQNHYKNCLSRFGTDDGALGEVAQALQLLKDMDYNGVNMHMSSVMSDVDDCISGDSPSNDDTSMLPKHADVVNQVAQIILIISNMLLN</sequence>
<dbReference type="GO" id="GO:0046910">
    <property type="term" value="F:pectinesterase inhibitor activity"/>
    <property type="evidence" value="ECO:0007669"/>
    <property type="project" value="InterPro"/>
</dbReference>
<feature type="signal peptide" evidence="4">
    <location>
        <begin position="1"/>
        <end position="20"/>
    </location>
</feature>
<evidence type="ECO:0000256" key="4">
    <source>
        <dbReference type="SAM" id="SignalP"/>
    </source>
</evidence>
<accession>A0A2K3LLW1</accession>
<comment type="similarity">
    <text evidence="3">Belongs to the PMEI family.</text>
</comment>
<dbReference type="InterPro" id="IPR052421">
    <property type="entry name" value="PCW_Enzyme_Inhibitor"/>
</dbReference>
<dbReference type="Pfam" id="PF04043">
    <property type="entry name" value="PMEI"/>
    <property type="match status" value="1"/>
</dbReference>
<dbReference type="SMART" id="SM00856">
    <property type="entry name" value="PMEI"/>
    <property type="match status" value="1"/>
</dbReference>
<evidence type="ECO:0000313" key="6">
    <source>
        <dbReference type="EMBL" id="PNX79524.1"/>
    </source>
</evidence>
<dbReference type="Gene3D" id="1.20.140.40">
    <property type="entry name" value="Invertase/pectin methylesterase inhibitor family protein"/>
    <property type="match status" value="1"/>
</dbReference>
<organism evidence="6 7">
    <name type="scientific">Trifolium pratense</name>
    <name type="common">Red clover</name>
    <dbReference type="NCBI Taxonomy" id="57577"/>
    <lineage>
        <taxon>Eukaryota</taxon>
        <taxon>Viridiplantae</taxon>
        <taxon>Streptophyta</taxon>
        <taxon>Embryophyta</taxon>
        <taxon>Tracheophyta</taxon>
        <taxon>Spermatophyta</taxon>
        <taxon>Magnoliopsida</taxon>
        <taxon>eudicotyledons</taxon>
        <taxon>Gunneridae</taxon>
        <taxon>Pentapetalae</taxon>
        <taxon>rosids</taxon>
        <taxon>fabids</taxon>
        <taxon>Fabales</taxon>
        <taxon>Fabaceae</taxon>
        <taxon>Papilionoideae</taxon>
        <taxon>50 kb inversion clade</taxon>
        <taxon>NPAAA clade</taxon>
        <taxon>Hologalegina</taxon>
        <taxon>IRL clade</taxon>
        <taxon>Trifolieae</taxon>
        <taxon>Trifolium</taxon>
    </lineage>
</organism>
<evidence type="ECO:0000256" key="2">
    <source>
        <dbReference type="ARBA" id="ARBA00023157"/>
    </source>
</evidence>
<dbReference type="PANTHER" id="PTHR36710:SF20">
    <property type="entry name" value="PECTINESTERASE INHIBITOR DOMAIN PROTEIN"/>
    <property type="match status" value="1"/>
</dbReference>
<evidence type="ECO:0000313" key="7">
    <source>
        <dbReference type="Proteomes" id="UP000236291"/>
    </source>
</evidence>
<feature type="domain" description="Pectinesterase inhibitor" evidence="5">
    <location>
        <begin position="21"/>
        <end position="170"/>
    </location>
</feature>
<protein>
    <submittedName>
        <fullName evidence="6">Pectinesterase inhibitor-like protein</fullName>
    </submittedName>
</protein>
<dbReference type="PANTHER" id="PTHR36710">
    <property type="entry name" value="PECTINESTERASE INHIBITOR-LIKE"/>
    <property type="match status" value="1"/>
</dbReference>
<dbReference type="SUPFAM" id="SSF101148">
    <property type="entry name" value="Plant invertase/pectin methylesterase inhibitor"/>
    <property type="match status" value="1"/>
</dbReference>
<comment type="caution">
    <text evidence="6">The sequence shown here is derived from an EMBL/GenBank/DDBJ whole genome shotgun (WGS) entry which is preliminary data.</text>
</comment>
<evidence type="ECO:0000256" key="1">
    <source>
        <dbReference type="ARBA" id="ARBA00022729"/>
    </source>
</evidence>
<keyword evidence="1 4" id="KW-0732">Signal</keyword>
<keyword evidence="2" id="KW-1015">Disulfide bond</keyword>
<dbReference type="NCBIfam" id="TIGR01614">
    <property type="entry name" value="PME_inhib"/>
    <property type="match status" value="1"/>
</dbReference>
<reference evidence="6 7" key="2">
    <citation type="journal article" date="2017" name="Front. Plant Sci.">
        <title>Gene Classification and Mining of Molecular Markers Useful in Red Clover (Trifolium pratense) Breeding.</title>
        <authorList>
            <person name="Istvanek J."/>
            <person name="Dluhosova J."/>
            <person name="Dluhos P."/>
            <person name="Patkova L."/>
            <person name="Nedelnik J."/>
            <person name="Repkova J."/>
        </authorList>
    </citation>
    <scope>NUCLEOTIDE SEQUENCE [LARGE SCALE GENOMIC DNA]</scope>
    <source>
        <strain evidence="7">cv. Tatra</strain>
        <tissue evidence="6">Young leaves</tissue>
    </source>
</reference>
<dbReference type="Proteomes" id="UP000236291">
    <property type="component" value="Unassembled WGS sequence"/>
</dbReference>
<name>A0A2K3LLW1_TRIPR</name>
<evidence type="ECO:0000259" key="5">
    <source>
        <dbReference type="SMART" id="SM00856"/>
    </source>
</evidence>
<reference evidence="6 7" key="1">
    <citation type="journal article" date="2014" name="Am. J. Bot.">
        <title>Genome assembly and annotation for red clover (Trifolium pratense; Fabaceae).</title>
        <authorList>
            <person name="Istvanek J."/>
            <person name="Jaros M."/>
            <person name="Krenek A."/>
            <person name="Repkova J."/>
        </authorList>
    </citation>
    <scope>NUCLEOTIDE SEQUENCE [LARGE SCALE GENOMIC DNA]</scope>
    <source>
        <strain evidence="7">cv. Tatra</strain>
        <tissue evidence="6">Young leaves</tissue>
    </source>
</reference>
<dbReference type="FunFam" id="1.20.140.40:FF:000008">
    <property type="entry name" value="Invertase/pectin methylesterase inhibitor family protein"/>
    <property type="match status" value="1"/>
</dbReference>
<evidence type="ECO:0000256" key="3">
    <source>
        <dbReference type="ARBA" id="ARBA00038471"/>
    </source>
</evidence>
<dbReference type="InterPro" id="IPR034086">
    <property type="entry name" value="PMEI_plant"/>
</dbReference>
<feature type="chain" id="PRO_5014345689" evidence="4">
    <location>
        <begin position="21"/>
        <end position="176"/>
    </location>
</feature>
<dbReference type="AlphaFoldDB" id="A0A2K3LLW1"/>
<dbReference type="InterPro" id="IPR006501">
    <property type="entry name" value="Pectinesterase_inhib_dom"/>
</dbReference>